<dbReference type="RefSeq" id="WP_039679839.1">
    <property type="nucleotide sequence ID" value="NZ_JAWGXO010000003.1"/>
</dbReference>
<name>A0A0B3VJX4_9FIRM</name>
<dbReference type="Proteomes" id="UP000031189">
    <property type="component" value="Unassembled WGS sequence"/>
</dbReference>
<feature type="transmembrane region" description="Helical" evidence="9">
    <location>
        <begin position="197"/>
        <end position="218"/>
    </location>
</feature>
<evidence type="ECO:0000256" key="7">
    <source>
        <dbReference type="ARBA" id="ARBA00022989"/>
    </source>
</evidence>
<dbReference type="GO" id="GO:0015818">
    <property type="term" value="P:isoleucine transport"/>
    <property type="evidence" value="ECO:0007669"/>
    <property type="project" value="TreeGrafter"/>
</dbReference>
<comment type="subcellular location">
    <subcellularLocation>
        <location evidence="1 9">Cell membrane</location>
        <topology evidence="1 9">Multi-pass membrane protein</topology>
    </subcellularLocation>
</comment>
<evidence type="ECO:0000313" key="10">
    <source>
        <dbReference type="EMBL" id="KHS57081.1"/>
    </source>
</evidence>
<dbReference type="GO" id="GO:0015188">
    <property type="term" value="F:L-isoleucine transmembrane transporter activity"/>
    <property type="evidence" value="ECO:0007669"/>
    <property type="project" value="TreeGrafter"/>
</dbReference>
<accession>A0A0B3VJX4</accession>
<gene>
    <name evidence="10" type="ORF">QX51_10340</name>
</gene>
<evidence type="ECO:0000256" key="6">
    <source>
        <dbReference type="ARBA" id="ARBA00022970"/>
    </source>
</evidence>
<dbReference type="OrthoDB" id="1880162at2"/>
<organism evidence="10 11">
    <name type="scientific">Terrisporobacter othiniensis</name>
    <dbReference type="NCBI Taxonomy" id="1577792"/>
    <lineage>
        <taxon>Bacteria</taxon>
        <taxon>Bacillati</taxon>
        <taxon>Bacillota</taxon>
        <taxon>Clostridia</taxon>
        <taxon>Peptostreptococcales</taxon>
        <taxon>Peptostreptococcaceae</taxon>
        <taxon>Terrisporobacter</taxon>
    </lineage>
</organism>
<reference evidence="10 11" key="1">
    <citation type="submission" date="2014-12" db="EMBL/GenBank/DDBJ databases">
        <title>Draft genome sequence of Terrisporobacter sp. 08-306576, isolated from the blood culture of a bacteremia patient.</title>
        <authorList>
            <person name="Lund L.C."/>
            <person name="Sydenham T.V."/>
            <person name="Hogh S.V."/>
            <person name="Skov M.N."/>
            <person name="Kemp M."/>
            <person name="Justesen U.S."/>
        </authorList>
    </citation>
    <scope>NUCLEOTIDE SEQUENCE [LARGE SCALE GENOMIC DNA]</scope>
    <source>
        <strain evidence="10 11">08-306576</strain>
    </source>
</reference>
<feature type="transmembrane region" description="Helical" evidence="9">
    <location>
        <begin position="159"/>
        <end position="177"/>
    </location>
</feature>
<feature type="transmembrane region" description="Helical" evidence="9">
    <location>
        <begin position="279"/>
        <end position="311"/>
    </location>
</feature>
<comment type="similarity">
    <text evidence="2 9">Belongs to the branched chain amino acid transporter family.</text>
</comment>
<comment type="function">
    <text evidence="9">Component of the transport system for branched-chain amino acids.</text>
</comment>
<feature type="transmembrane region" description="Helical" evidence="9">
    <location>
        <begin position="91"/>
        <end position="109"/>
    </location>
</feature>
<keyword evidence="7 9" id="KW-1133">Transmembrane helix</keyword>
<dbReference type="PANTHER" id="PTHR30588:SF0">
    <property type="entry name" value="BRANCHED-CHAIN AMINO ACID PERMEASE BRNQ"/>
    <property type="match status" value="1"/>
</dbReference>
<dbReference type="GO" id="GO:0015190">
    <property type="term" value="F:L-leucine transmembrane transporter activity"/>
    <property type="evidence" value="ECO:0007669"/>
    <property type="project" value="TreeGrafter"/>
</dbReference>
<proteinExistence type="inferred from homology"/>
<dbReference type="AlphaFoldDB" id="A0A0B3VJX4"/>
<sequence>MEKQSKEIKDSLPAKELFLMGAALFSMHFGSSSMTWPMNWGKESGSSVFIAFIGVLITALLMPMLAYVALVRGEGTYNTLTKKIMPKFGSIFTTITILMLGPLYVVPRMSASSWDGIVQATGFETSSKLPIIIFSIIFYLVTYWFLAGRSDTMDKIGKILFPVLLIIVVCIIGKGLLDPISKTWAPKSYEGSAFSYGFTGGYATGDILCALVFGIVILNNLRAKGVTEKNMNSNIIKVGICGIGMLTLSHLGHMVIGATTGGAMGPTGDLTYVKLYTKVAFLLLGGSGGVLYCVALAIASLTTAVGITAAAAEFFEDVSNKKISYKTAVIVVCVSSTLVGAIGLDNILAYVGPLLDSLSPALIILILFYVFVPKVNDKRCLFAARCTMYASFVYGILDAIYAYNSLCGWNLNTFESLYLKMPLANMKLSWVVGCAIVALLSYVFYQLDKKQVIKNVKVSE</sequence>
<feature type="transmembrane region" description="Helical" evidence="9">
    <location>
        <begin position="129"/>
        <end position="147"/>
    </location>
</feature>
<feature type="transmembrane region" description="Helical" evidence="9">
    <location>
        <begin position="350"/>
        <end position="370"/>
    </location>
</feature>
<dbReference type="GO" id="GO:0005304">
    <property type="term" value="F:L-valine transmembrane transporter activity"/>
    <property type="evidence" value="ECO:0007669"/>
    <property type="project" value="TreeGrafter"/>
</dbReference>
<comment type="caution">
    <text evidence="10">The sequence shown here is derived from an EMBL/GenBank/DDBJ whole genome shotgun (WGS) entry which is preliminary data.</text>
</comment>
<dbReference type="EMBL" id="JWHR01000093">
    <property type="protein sequence ID" value="KHS57081.1"/>
    <property type="molecule type" value="Genomic_DNA"/>
</dbReference>
<dbReference type="STRING" id="1577792.QX51_10340"/>
<evidence type="ECO:0000256" key="1">
    <source>
        <dbReference type="ARBA" id="ARBA00004651"/>
    </source>
</evidence>
<dbReference type="Pfam" id="PF05525">
    <property type="entry name" value="Branch_AA_trans"/>
    <property type="match status" value="1"/>
</dbReference>
<keyword evidence="11" id="KW-1185">Reference proteome</keyword>
<keyword evidence="8 9" id="KW-0472">Membrane</keyword>
<feature type="transmembrane region" description="Helical" evidence="9">
    <location>
        <begin position="382"/>
        <end position="403"/>
    </location>
</feature>
<feature type="transmembrane region" description="Helical" evidence="9">
    <location>
        <begin position="49"/>
        <end position="70"/>
    </location>
</feature>
<protein>
    <recommendedName>
        <fullName evidence="9">Branched-chain amino acid transport system carrier protein</fullName>
    </recommendedName>
</protein>
<dbReference type="GO" id="GO:0015820">
    <property type="term" value="P:L-leucine transport"/>
    <property type="evidence" value="ECO:0007669"/>
    <property type="project" value="TreeGrafter"/>
</dbReference>
<feature type="transmembrane region" description="Helical" evidence="9">
    <location>
        <begin position="323"/>
        <end position="344"/>
    </location>
</feature>
<keyword evidence="6 9" id="KW-0029">Amino-acid transport</keyword>
<evidence type="ECO:0000256" key="4">
    <source>
        <dbReference type="ARBA" id="ARBA00022475"/>
    </source>
</evidence>
<feature type="transmembrane region" description="Helical" evidence="9">
    <location>
        <begin position="12"/>
        <end position="29"/>
    </location>
</feature>
<dbReference type="InterPro" id="IPR004685">
    <property type="entry name" value="Brnchd-chn_aa_trnsp_Livcs"/>
</dbReference>
<dbReference type="GO" id="GO:0005886">
    <property type="term" value="C:plasma membrane"/>
    <property type="evidence" value="ECO:0007669"/>
    <property type="project" value="UniProtKB-SubCell"/>
</dbReference>
<evidence type="ECO:0000256" key="9">
    <source>
        <dbReference type="RuleBase" id="RU362122"/>
    </source>
</evidence>
<dbReference type="PANTHER" id="PTHR30588">
    <property type="entry name" value="BRANCHED-CHAIN AMINO ACID TRANSPORT SYSTEM 2 CARRIER PROTEIN"/>
    <property type="match status" value="1"/>
</dbReference>
<evidence type="ECO:0000256" key="3">
    <source>
        <dbReference type="ARBA" id="ARBA00022448"/>
    </source>
</evidence>
<dbReference type="NCBIfam" id="TIGR00796">
    <property type="entry name" value="livcs"/>
    <property type="match status" value="1"/>
</dbReference>
<evidence type="ECO:0000313" key="11">
    <source>
        <dbReference type="Proteomes" id="UP000031189"/>
    </source>
</evidence>
<keyword evidence="5 9" id="KW-0812">Transmembrane</keyword>
<feature type="transmembrane region" description="Helical" evidence="9">
    <location>
        <begin position="423"/>
        <end position="445"/>
    </location>
</feature>
<feature type="transmembrane region" description="Helical" evidence="9">
    <location>
        <begin position="238"/>
        <end position="259"/>
    </location>
</feature>
<evidence type="ECO:0000256" key="5">
    <source>
        <dbReference type="ARBA" id="ARBA00022692"/>
    </source>
</evidence>
<keyword evidence="3 9" id="KW-0813">Transport</keyword>
<evidence type="ECO:0000256" key="8">
    <source>
        <dbReference type="ARBA" id="ARBA00023136"/>
    </source>
</evidence>
<evidence type="ECO:0000256" key="2">
    <source>
        <dbReference type="ARBA" id="ARBA00008540"/>
    </source>
</evidence>
<keyword evidence="4" id="KW-1003">Cell membrane</keyword>